<organism evidence="6 7">
    <name type="scientific">Pseudonocardia acidicola</name>
    <dbReference type="NCBI Taxonomy" id="2724939"/>
    <lineage>
        <taxon>Bacteria</taxon>
        <taxon>Bacillati</taxon>
        <taxon>Actinomycetota</taxon>
        <taxon>Actinomycetes</taxon>
        <taxon>Pseudonocardiales</taxon>
        <taxon>Pseudonocardiaceae</taxon>
        <taxon>Pseudonocardia</taxon>
    </lineage>
</organism>
<accession>A0ABX1SLW4</accession>
<evidence type="ECO:0000313" key="7">
    <source>
        <dbReference type="Proteomes" id="UP000820669"/>
    </source>
</evidence>
<name>A0ABX1SLW4_9PSEU</name>
<gene>
    <name evidence="6" type="ORF">HF526_32915</name>
</gene>
<evidence type="ECO:0000256" key="2">
    <source>
        <dbReference type="ARBA" id="ARBA00022692"/>
    </source>
</evidence>
<evidence type="ECO:0000256" key="3">
    <source>
        <dbReference type="ARBA" id="ARBA00022989"/>
    </source>
</evidence>
<keyword evidence="7" id="KW-1185">Reference proteome</keyword>
<evidence type="ECO:0000313" key="6">
    <source>
        <dbReference type="EMBL" id="NMI02061.1"/>
    </source>
</evidence>
<dbReference type="Pfam" id="PF02674">
    <property type="entry name" value="Colicin_V"/>
    <property type="match status" value="1"/>
</dbReference>
<evidence type="ECO:0000256" key="1">
    <source>
        <dbReference type="ARBA" id="ARBA00004141"/>
    </source>
</evidence>
<dbReference type="RefSeq" id="WP_169385567.1">
    <property type="nucleotide sequence ID" value="NZ_JAAXLA010000118.1"/>
</dbReference>
<comment type="subcellular location">
    <subcellularLocation>
        <location evidence="1">Membrane</location>
        <topology evidence="1">Multi-pass membrane protein</topology>
    </subcellularLocation>
</comment>
<keyword evidence="4 5" id="KW-0472">Membrane</keyword>
<protein>
    <submittedName>
        <fullName evidence="6">CvpA family protein</fullName>
    </submittedName>
</protein>
<dbReference type="InterPro" id="IPR003825">
    <property type="entry name" value="Colicin-V_CvpA"/>
</dbReference>
<evidence type="ECO:0000256" key="4">
    <source>
        <dbReference type="ARBA" id="ARBA00023136"/>
    </source>
</evidence>
<feature type="transmembrane region" description="Helical" evidence="5">
    <location>
        <begin position="101"/>
        <end position="122"/>
    </location>
</feature>
<keyword evidence="2 5" id="KW-0812">Transmembrane</keyword>
<reference evidence="6 7" key="1">
    <citation type="submission" date="2020-04" db="EMBL/GenBank/DDBJ databases">
        <authorList>
            <person name="Klaysubun C."/>
            <person name="Duangmal K."/>
            <person name="Lipun K."/>
        </authorList>
    </citation>
    <scope>NUCLEOTIDE SEQUENCE [LARGE SCALE GENOMIC DNA]</scope>
    <source>
        <strain evidence="6 7">K10HN5</strain>
    </source>
</reference>
<feature type="transmembrane region" description="Helical" evidence="5">
    <location>
        <begin position="36"/>
        <end position="56"/>
    </location>
</feature>
<evidence type="ECO:0000256" key="5">
    <source>
        <dbReference type="SAM" id="Phobius"/>
    </source>
</evidence>
<dbReference type="Proteomes" id="UP000820669">
    <property type="component" value="Unassembled WGS sequence"/>
</dbReference>
<feature type="transmembrane region" description="Helical" evidence="5">
    <location>
        <begin position="6"/>
        <end position="24"/>
    </location>
</feature>
<dbReference type="EMBL" id="JAAXLA010000118">
    <property type="protein sequence ID" value="NMI02061.1"/>
    <property type="molecule type" value="Genomic_DNA"/>
</dbReference>
<comment type="caution">
    <text evidence="6">The sequence shown here is derived from an EMBL/GenBank/DDBJ whole genome shotgun (WGS) entry which is preliminary data.</text>
</comment>
<sequence>MPDNLTVLDFILIAVVLLAAVAGFRRSGGAERTGRLVGLLVGTAIALPLAAVFAPAGSGPVAQGLLRLTGLALGLLLGMWVGGAIGGLVSRGLVHGKLGVVDHALGAVAAAGTTLLVVWALATGIPMVVGAQALTPVTAAMGSLGGHSQVLRAVDSRLPLANQTLGEAIHSAP</sequence>
<proteinExistence type="predicted"/>
<keyword evidence="3 5" id="KW-1133">Transmembrane helix</keyword>
<feature type="transmembrane region" description="Helical" evidence="5">
    <location>
        <begin position="68"/>
        <end position="89"/>
    </location>
</feature>